<dbReference type="KEGG" id="xal:XALC_0926"/>
<gene>
    <name evidence="1" type="ordered locus">XALc_0926</name>
</gene>
<evidence type="ECO:0000313" key="2">
    <source>
        <dbReference type="Proteomes" id="UP000001890"/>
    </source>
</evidence>
<dbReference type="SUPFAM" id="SSF53098">
    <property type="entry name" value="Ribonuclease H-like"/>
    <property type="match status" value="1"/>
</dbReference>
<name>D2UCN3_XANAP</name>
<evidence type="ECO:0000313" key="1">
    <source>
        <dbReference type="EMBL" id="CBA15443.1"/>
    </source>
</evidence>
<dbReference type="Proteomes" id="UP000001890">
    <property type="component" value="Chromosome"/>
</dbReference>
<dbReference type="STRING" id="380358.XALC_0926"/>
<organism evidence="1 2">
    <name type="scientific">Xanthomonas albilineans (strain GPE PC73 / CFBP 7063)</name>
    <dbReference type="NCBI Taxonomy" id="380358"/>
    <lineage>
        <taxon>Bacteria</taxon>
        <taxon>Pseudomonadati</taxon>
        <taxon>Pseudomonadota</taxon>
        <taxon>Gammaproteobacteria</taxon>
        <taxon>Lysobacterales</taxon>
        <taxon>Lysobacteraceae</taxon>
        <taxon>Xanthomonas</taxon>
    </lineage>
</organism>
<sequence>MTNRRFKTVEAPNGWTMRDPADTDLILQTLLSALWRRDPKPAGLVHPDQASAQTRDDGPCFLAAHGLVRSTRRRGNCHDNAPMQSFFGLLKRERIRHP</sequence>
<reference evidence="1 2" key="1">
    <citation type="journal article" date="2009" name="BMC Genomics">
        <title>The complete genome sequence of Xanthomonas albilineans provides new insights into the reductive genome evolution of the xylem-limited Xanthomonadaceae.</title>
        <authorList>
            <person name="Pieretti I."/>
            <person name="Royer M."/>
            <person name="Barbe V."/>
            <person name="Carrere S."/>
            <person name="Koebnik R."/>
            <person name="Cociancich S."/>
            <person name="Couloux A."/>
            <person name="Darrasse A."/>
            <person name="Gouzy J."/>
            <person name="Jacques M.A."/>
            <person name="Lauber E."/>
            <person name="Manceau C."/>
            <person name="Mangenot S."/>
            <person name="Poussier S."/>
            <person name="Segurens B."/>
            <person name="Szurek B."/>
            <person name="Verdier V."/>
            <person name="Arlat M."/>
            <person name="Rott P."/>
        </authorList>
    </citation>
    <scope>NUCLEOTIDE SEQUENCE [LARGE SCALE GENOMIC DNA]</scope>
    <source>
        <strain evidence="2">GPE PC73 / CFBP 7063</strain>
    </source>
</reference>
<dbReference type="eggNOG" id="COG2801">
    <property type="taxonomic scope" value="Bacteria"/>
</dbReference>
<dbReference type="PANTHER" id="PTHR46889">
    <property type="entry name" value="TRANSPOSASE INSF FOR INSERTION SEQUENCE IS3B-RELATED"/>
    <property type="match status" value="1"/>
</dbReference>
<accession>D2UCN3</accession>
<dbReference type="EMBL" id="FP565176">
    <property type="protein sequence ID" value="CBA15443.1"/>
    <property type="molecule type" value="Genomic_DNA"/>
</dbReference>
<dbReference type="PANTHER" id="PTHR46889:SF4">
    <property type="entry name" value="TRANSPOSASE INSO FOR INSERTION SEQUENCE ELEMENT IS911B-RELATED"/>
    <property type="match status" value="1"/>
</dbReference>
<proteinExistence type="predicted"/>
<dbReference type="AlphaFoldDB" id="D2UCN3"/>
<dbReference type="InterPro" id="IPR050900">
    <property type="entry name" value="Transposase_IS3/IS150/IS904"/>
</dbReference>
<dbReference type="InterPro" id="IPR012337">
    <property type="entry name" value="RNaseH-like_sf"/>
</dbReference>
<protein>
    <submittedName>
        <fullName evidence="1">Putative isxac3 transposase orfb protein</fullName>
    </submittedName>
</protein>
<dbReference type="PATRIC" id="fig|29447.3.peg.923"/>
<keyword evidence="2" id="KW-1185">Reference proteome</keyword>